<keyword evidence="2" id="KW-1185">Reference proteome</keyword>
<sequence>MITHAYNILRSWVTTSRRTEIHGVTVTYSGTRETYWNEWQDVLNEWLPRFEEAGWLRKLNAIHIDRARFMGDGTGEYQWLFKTICLDPNPRMSRGYNMSTKREHILIHEMAHHAHNLEVGAFPSHKSEVVFNRHKRMFEQHVSEYAGTDFYEAVAETATGSVIGHEYPDELMNAYWKLGGPKELSALREK</sequence>
<dbReference type="Proteomes" id="UP000202786">
    <property type="component" value="Segment"/>
</dbReference>
<dbReference type="GeneID" id="16194136"/>
<dbReference type="EMBL" id="KC292026">
    <property type="protein sequence ID" value="AGM11544.1"/>
    <property type="molecule type" value="Genomic_DNA"/>
</dbReference>
<protein>
    <submittedName>
        <fullName evidence="1">Uncharacterized protein</fullName>
    </submittedName>
</protein>
<accession>R4T736</accession>
<name>R4T736_9CAUD</name>
<evidence type="ECO:0000313" key="2">
    <source>
        <dbReference type="Proteomes" id="UP000202786"/>
    </source>
</evidence>
<reference evidence="1 2" key="1">
    <citation type="submission" date="2012-12" db="EMBL/GenBank/DDBJ databases">
        <authorList>
            <person name="Sencilo A."/>
            <person name="Jacobs-Sera D."/>
            <person name="Russell D.A."/>
            <person name="Ko C."/>
            <person name="Atanasova N."/>
            <person name="Osterlund E."/>
            <person name="Oksanen H.M."/>
            <person name="Bamford D.H."/>
            <person name="Hatfull G.F."/>
            <person name="Roine E."/>
            <person name="Hendrix R.W."/>
        </authorList>
    </citation>
    <scope>NUCLEOTIDE SEQUENCE [LARGE SCALE GENOMIC DNA]</scope>
</reference>
<gene>
    <name evidence="1" type="primary">247</name>
    <name evidence="1" type="ORF">HGTV1_247</name>
</gene>
<dbReference type="KEGG" id="vg:16194136"/>
<organism evidence="1 2">
    <name type="scientific">Halogranum tailed virus 1</name>
    <dbReference type="NCBI Taxonomy" id="1273749"/>
    <lineage>
        <taxon>Viruses</taxon>
        <taxon>Duplodnaviria</taxon>
        <taxon>Heunggongvirae</taxon>
        <taxon>Uroviricota</taxon>
        <taxon>Caudoviricetes</taxon>
        <taxon>Thumleimavirales</taxon>
        <taxon>Halomagnusviridae</taxon>
        <taxon>Hagravirus</taxon>
        <taxon>Hagravirus capitaneum</taxon>
        <taxon>Hagravirus HGTV1</taxon>
    </lineage>
</organism>
<dbReference type="RefSeq" id="YP_008059422.1">
    <property type="nucleotide sequence ID" value="NC_021328.1"/>
</dbReference>
<proteinExistence type="predicted"/>
<evidence type="ECO:0000313" key="1">
    <source>
        <dbReference type="EMBL" id="AGM11544.1"/>
    </source>
</evidence>